<dbReference type="SUPFAM" id="SSF64518">
    <property type="entry name" value="Phase 1 flagellin"/>
    <property type="match status" value="2"/>
</dbReference>
<dbReference type="RefSeq" id="WP_254674218.1">
    <property type="nucleotide sequence ID" value="NZ_JAMWDU010000003.1"/>
</dbReference>
<dbReference type="GO" id="GO:0005198">
    <property type="term" value="F:structural molecule activity"/>
    <property type="evidence" value="ECO:0007669"/>
    <property type="project" value="InterPro"/>
</dbReference>
<evidence type="ECO:0000313" key="1">
    <source>
        <dbReference type="EMBL" id="MCP8887137.1"/>
    </source>
</evidence>
<protein>
    <recommendedName>
        <fullName evidence="3">Flagellin C-terminal domain-containing protein</fullName>
    </recommendedName>
</protein>
<name>A0A9Q4FSB2_9HYPH</name>
<accession>A0A9Q4FSB2</accession>
<dbReference type="AlphaFoldDB" id="A0A9Q4FSB2"/>
<keyword evidence="2" id="KW-1185">Reference proteome</keyword>
<dbReference type="GO" id="GO:0009288">
    <property type="term" value="C:bacterial-type flagellum"/>
    <property type="evidence" value="ECO:0007669"/>
    <property type="project" value="InterPro"/>
</dbReference>
<dbReference type="InterPro" id="IPR001492">
    <property type="entry name" value="Flagellin"/>
</dbReference>
<gene>
    <name evidence="1" type="ORF">NF348_08475</name>
</gene>
<evidence type="ECO:0008006" key="3">
    <source>
        <dbReference type="Google" id="ProtNLM"/>
    </source>
</evidence>
<dbReference type="EMBL" id="JAMWDU010000003">
    <property type="protein sequence ID" value="MCP8887137.1"/>
    <property type="molecule type" value="Genomic_DNA"/>
</dbReference>
<comment type="caution">
    <text evidence="1">The sequence shown here is derived from an EMBL/GenBank/DDBJ whole genome shotgun (WGS) entry which is preliminary data.</text>
</comment>
<dbReference type="PANTHER" id="PTHR42792:SF1">
    <property type="entry name" value="FLAGELLAR HOOK-ASSOCIATED PROTEIN 3"/>
    <property type="match status" value="1"/>
</dbReference>
<reference evidence="1" key="1">
    <citation type="submission" date="2022-06" db="EMBL/GenBank/DDBJ databases">
        <title>Devosia sp. XJ19-45 genome assembly.</title>
        <authorList>
            <person name="Li B."/>
            <person name="Cai M."/>
            <person name="Nie G."/>
            <person name="Li W."/>
        </authorList>
    </citation>
    <scope>NUCLEOTIDE SEQUENCE</scope>
    <source>
        <strain evidence="1">XJ19-45</strain>
    </source>
</reference>
<sequence>MIVNKSMFPLQTGFSVISKMQDKFALLQMQLGTGVKAQTLSDMGRDLPLSLSVRSRLTTIAGYNSSIEQVDLRLSFYDNALTRLDEIEGQARNSAVQGQYGSNNINMATISSLSKARLDEMVTLLNADVAGRYLFGGSVTDKAPLPTTAELLDGAGGRAGYRTVVTERQAADLGALGQGRLETTITPALPALQTDPVTVSLTEDGDHPFGYKLSTVSAIGANIGVVSDFAASPANVDFTFPGDPATVAEGDSITLGFTLPDGTETQITLKAVSAANASGATGEFVIGDDPTTATITTATNFDNALKASLQKSAESELKAASTFAAGQNFFNAAGEPVLRVDGVDPYTATSLRVATKTDTVMWYSGETAAVSAVGMGRLTSARSGGEVTLTQNMPVSSAHGFQISSVTPEMTNAGAFTAVRNAGPPADMTVEFDSATAALAAGDKVTLTLTEPNGKTRDVTLTAVTGRAGPGQFTISTATVDADRDAENAANFEKAMLRSVTEAAAAAEGNPRQSVTAAVEDSGRVAYGMQANESGYLRMIRSMAAMTVETYPEIANAADPNSVDLNPAKQRFDAMARRQQLELSEGRNAERGSIELVTMELGVARAALQAAGDRHTNYKAQLDNLLSDVETVSKEDVAMEILALQTRLTASYQVTSMVSQLSLVNYL</sequence>
<organism evidence="1 2">
    <name type="scientific">Devosia ureilytica</name>
    <dbReference type="NCBI Taxonomy" id="2952754"/>
    <lineage>
        <taxon>Bacteria</taxon>
        <taxon>Pseudomonadati</taxon>
        <taxon>Pseudomonadota</taxon>
        <taxon>Alphaproteobacteria</taxon>
        <taxon>Hyphomicrobiales</taxon>
        <taxon>Devosiaceae</taxon>
        <taxon>Devosia</taxon>
    </lineage>
</organism>
<evidence type="ECO:0000313" key="2">
    <source>
        <dbReference type="Proteomes" id="UP001060275"/>
    </source>
</evidence>
<proteinExistence type="predicted"/>
<dbReference type="Proteomes" id="UP001060275">
    <property type="component" value="Unassembled WGS sequence"/>
</dbReference>
<dbReference type="PANTHER" id="PTHR42792">
    <property type="entry name" value="FLAGELLIN"/>
    <property type="match status" value="1"/>
</dbReference>
<dbReference type="Gene3D" id="1.20.1330.10">
    <property type="entry name" value="f41 fragment of flagellin, N-terminal domain"/>
    <property type="match status" value="1"/>
</dbReference>